<dbReference type="Proteomes" id="UP000092634">
    <property type="component" value="Unassembled WGS sequence"/>
</dbReference>
<proteinExistence type="predicted"/>
<accession>A0A1E8PP86</accession>
<reference evidence="2 3" key="1">
    <citation type="submission" date="2016-10" db="EMBL/GenBank/DDBJ databases">
        <title>Updated version of Genome Assembly of Janthinobacterium lividum ERGS5:01.</title>
        <authorList>
            <person name="Kumar R."/>
            <person name="Acharya V."/>
            <person name="Singh D."/>
        </authorList>
    </citation>
    <scope>NUCLEOTIDE SEQUENCE [LARGE SCALE GENOMIC DNA]</scope>
    <source>
        <strain evidence="2 3">ERGS5:01</strain>
    </source>
</reference>
<evidence type="ECO:0008006" key="4">
    <source>
        <dbReference type="Google" id="ProtNLM"/>
    </source>
</evidence>
<gene>
    <name evidence="2" type="ORF">BA896_003085</name>
</gene>
<sequence length="86" mass="9952">MISRYHRYKLAENNWEEQMIKFASTTFAILVGIWIKIGFMQPHTREDAVGITLIFSIAWLAVFGTYFAWLILLAMIRQVGAAVRSK</sequence>
<feature type="transmembrane region" description="Helical" evidence="1">
    <location>
        <begin position="51"/>
        <end position="76"/>
    </location>
</feature>
<keyword evidence="1" id="KW-1133">Transmembrane helix</keyword>
<comment type="caution">
    <text evidence="2">The sequence shown here is derived from an EMBL/GenBank/DDBJ whole genome shotgun (WGS) entry which is preliminary data.</text>
</comment>
<organism evidence="2 3">
    <name type="scientific">Janthinobacterium lividum</name>
    <dbReference type="NCBI Taxonomy" id="29581"/>
    <lineage>
        <taxon>Bacteria</taxon>
        <taxon>Pseudomonadati</taxon>
        <taxon>Pseudomonadota</taxon>
        <taxon>Betaproteobacteria</taxon>
        <taxon>Burkholderiales</taxon>
        <taxon>Oxalobacteraceae</taxon>
        <taxon>Janthinobacterium</taxon>
    </lineage>
</organism>
<dbReference type="EMBL" id="MAQB02000001">
    <property type="protein sequence ID" value="OFJ48112.1"/>
    <property type="molecule type" value="Genomic_DNA"/>
</dbReference>
<keyword evidence="1" id="KW-0472">Membrane</keyword>
<protein>
    <recommendedName>
        <fullName evidence="4">Transmembrane protein</fullName>
    </recommendedName>
</protein>
<keyword evidence="1" id="KW-0812">Transmembrane</keyword>
<evidence type="ECO:0000313" key="2">
    <source>
        <dbReference type="EMBL" id="OFJ48112.1"/>
    </source>
</evidence>
<name>A0A1E8PP86_9BURK</name>
<dbReference type="AlphaFoldDB" id="A0A1E8PP86"/>
<evidence type="ECO:0000313" key="3">
    <source>
        <dbReference type="Proteomes" id="UP000092634"/>
    </source>
</evidence>
<feature type="transmembrane region" description="Helical" evidence="1">
    <location>
        <begin position="20"/>
        <end position="39"/>
    </location>
</feature>
<evidence type="ECO:0000256" key="1">
    <source>
        <dbReference type="SAM" id="Phobius"/>
    </source>
</evidence>